<feature type="transmembrane region" description="Helical" evidence="2">
    <location>
        <begin position="92"/>
        <end position="116"/>
    </location>
</feature>
<comment type="caution">
    <text evidence="3">The sequence shown here is derived from an EMBL/GenBank/DDBJ whole genome shotgun (WGS) entry which is preliminary data.</text>
</comment>
<keyword evidence="2" id="KW-0472">Membrane</keyword>
<name>A0A941JLH0_9CHRO</name>
<gene>
    <name evidence="3" type="ORF">DSM107014_04190</name>
</gene>
<keyword evidence="2" id="KW-0812">Transmembrane</keyword>
<sequence>MPTGRTHDRITLWTLPWIVGLTLLFTRNTKLSLIIAGGFLFSGLMFGPDLDIYSIQFKRWGKLSFIWLPYQKMLRHRSLFSHGPIIGTTLRVIYFLSLLTFLGILILGVSQLVWGFDWNWQEFTLKLIKGYGGEAIALFLGLELGALSHSLSDWIVSASKRYQKTSPKPKRPTKRKTPQRRK</sequence>
<dbReference type="EMBL" id="JADQBC010000019">
    <property type="protein sequence ID" value="MBR8827099.1"/>
    <property type="molecule type" value="Genomic_DNA"/>
</dbReference>
<reference evidence="3" key="1">
    <citation type="submission" date="2021-02" db="EMBL/GenBank/DDBJ databases">
        <title>Metagenome analyses of Stigonema ocellatum DSM 106950, Chlorogloea purpurea SAG 13.99 and Gomphosphaeria aponina DSM 107014.</title>
        <authorList>
            <person name="Marter P."/>
            <person name="Huang S."/>
        </authorList>
    </citation>
    <scope>NUCLEOTIDE SEQUENCE</scope>
    <source>
        <strain evidence="3">JP213</strain>
    </source>
</reference>
<evidence type="ECO:0000256" key="1">
    <source>
        <dbReference type="SAM" id="MobiDB-lite"/>
    </source>
</evidence>
<evidence type="ECO:0000256" key="2">
    <source>
        <dbReference type="SAM" id="Phobius"/>
    </source>
</evidence>
<dbReference type="Proteomes" id="UP000767446">
    <property type="component" value="Unassembled WGS sequence"/>
</dbReference>
<dbReference type="PANTHER" id="PTHR39085:SF1">
    <property type="entry name" value="SLL0924 PROTEIN"/>
    <property type="match status" value="1"/>
</dbReference>
<dbReference type="InterPro" id="IPR019250">
    <property type="entry name" value="DUF2227_metal-bd"/>
</dbReference>
<dbReference type="Pfam" id="PF09988">
    <property type="entry name" value="DUF2227"/>
    <property type="match status" value="1"/>
</dbReference>
<feature type="region of interest" description="Disordered" evidence="1">
    <location>
        <begin position="161"/>
        <end position="182"/>
    </location>
</feature>
<protein>
    <submittedName>
        <fullName evidence="3">Metal-binding protein</fullName>
    </submittedName>
</protein>
<feature type="transmembrane region" description="Helical" evidence="2">
    <location>
        <begin position="10"/>
        <end position="27"/>
    </location>
</feature>
<evidence type="ECO:0000313" key="4">
    <source>
        <dbReference type="Proteomes" id="UP000767446"/>
    </source>
</evidence>
<dbReference type="PANTHER" id="PTHR39085">
    <property type="entry name" value="SLL0924 PROTEIN"/>
    <property type="match status" value="1"/>
</dbReference>
<proteinExistence type="predicted"/>
<keyword evidence="2" id="KW-1133">Transmembrane helix</keyword>
<feature type="transmembrane region" description="Helical" evidence="2">
    <location>
        <begin position="33"/>
        <end position="53"/>
    </location>
</feature>
<accession>A0A941JLH0</accession>
<organism evidence="3 4">
    <name type="scientific">Gomphosphaeria aponina SAG 52.96 = DSM 107014</name>
    <dbReference type="NCBI Taxonomy" id="1521640"/>
    <lineage>
        <taxon>Bacteria</taxon>
        <taxon>Bacillati</taxon>
        <taxon>Cyanobacteriota</taxon>
        <taxon>Cyanophyceae</taxon>
        <taxon>Oscillatoriophycideae</taxon>
        <taxon>Chroococcales</taxon>
        <taxon>Gomphosphaeriaceae</taxon>
        <taxon>Gomphosphaeria</taxon>
    </lineage>
</organism>
<evidence type="ECO:0000313" key="3">
    <source>
        <dbReference type="EMBL" id="MBR8827099.1"/>
    </source>
</evidence>
<dbReference type="AlphaFoldDB" id="A0A941JLH0"/>